<dbReference type="Proteomes" id="UP000288805">
    <property type="component" value="Unassembled WGS sequence"/>
</dbReference>
<reference evidence="6 7" key="1">
    <citation type="journal article" date="2018" name="PLoS Genet.">
        <title>Population sequencing reveals clonal diversity and ancestral inbreeding in the grapevine cultivar Chardonnay.</title>
        <authorList>
            <person name="Roach M.J."/>
            <person name="Johnson D.L."/>
            <person name="Bohlmann J."/>
            <person name="van Vuuren H.J."/>
            <person name="Jones S.J."/>
            <person name="Pretorius I.S."/>
            <person name="Schmidt S.A."/>
            <person name="Borneman A.R."/>
        </authorList>
    </citation>
    <scope>NUCLEOTIDE SEQUENCE [LARGE SCALE GENOMIC DNA]</scope>
    <source>
        <strain evidence="7">cv. Chardonnay</strain>
        <tissue evidence="6">Leaf</tissue>
    </source>
</reference>
<evidence type="ECO:0000256" key="2">
    <source>
        <dbReference type="ARBA" id="ARBA00023015"/>
    </source>
</evidence>
<name>A0A438EZM6_VITVI</name>
<protein>
    <submittedName>
        <fullName evidence="6">Uncharacterized protein</fullName>
    </submittedName>
</protein>
<evidence type="ECO:0000313" key="7">
    <source>
        <dbReference type="Proteomes" id="UP000288805"/>
    </source>
</evidence>
<sequence>MMFLKKVLLLGRRHHLLVLQMEAAQKTRQSFSVGLLLVWICLMRKMINLNPAIDDLNLPQVPSDSENGERLATNVENSQVASTANGSCCSSDRNILMEDSKALRTSVNAGSAEEQPIMKPQRQSTRNRPLTTKALEALASGFLNTRRKRKGTEVQAEENPILRPSRRARSRVTGTPNCANPGTGMMDSKEANGADGVL</sequence>
<evidence type="ECO:0000256" key="4">
    <source>
        <dbReference type="ARBA" id="ARBA00023242"/>
    </source>
</evidence>
<keyword evidence="2" id="KW-0805">Transcription regulation</keyword>
<evidence type="ECO:0000313" key="6">
    <source>
        <dbReference type="EMBL" id="RVW53194.1"/>
    </source>
</evidence>
<feature type="region of interest" description="Disordered" evidence="5">
    <location>
        <begin position="148"/>
        <end position="198"/>
    </location>
</feature>
<gene>
    <name evidence="6" type="ORF">CK203_087614</name>
</gene>
<comment type="subcellular location">
    <subcellularLocation>
        <location evidence="1">Nucleus</location>
    </subcellularLocation>
</comment>
<evidence type="ECO:0000256" key="3">
    <source>
        <dbReference type="ARBA" id="ARBA00023163"/>
    </source>
</evidence>
<dbReference type="GO" id="GO:0005634">
    <property type="term" value="C:nucleus"/>
    <property type="evidence" value="ECO:0007669"/>
    <property type="project" value="UniProtKB-SubCell"/>
</dbReference>
<dbReference type="PANTHER" id="PTHR13859:SF11">
    <property type="entry name" value="GRUNGE, ISOFORM J"/>
    <property type="match status" value="1"/>
</dbReference>
<evidence type="ECO:0000256" key="5">
    <source>
        <dbReference type="SAM" id="MobiDB-lite"/>
    </source>
</evidence>
<feature type="region of interest" description="Disordered" evidence="5">
    <location>
        <begin position="106"/>
        <end position="127"/>
    </location>
</feature>
<dbReference type="AlphaFoldDB" id="A0A438EZM6"/>
<proteinExistence type="predicted"/>
<evidence type="ECO:0000256" key="1">
    <source>
        <dbReference type="ARBA" id="ARBA00004123"/>
    </source>
</evidence>
<accession>A0A438EZM6</accession>
<comment type="caution">
    <text evidence="6">The sequence shown here is derived from an EMBL/GenBank/DDBJ whole genome shotgun (WGS) entry which is preliminary data.</text>
</comment>
<dbReference type="PANTHER" id="PTHR13859">
    <property type="entry name" value="ATROPHIN-RELATED"/>
    <property type="match status" value="1"/>
</dbReference>
<organism evidence="6 7">
    <name type="scientific">Vitis vinifera</name>
    <name type="common">Grape</name>
    <dbReference type="NCBI Taxonomy" id="29760"/>
    <lineage>
        <taxon>Eukaryota</taxon>
        <taxon>Viridiplantae</taxon>
        <taxon>Streptophyta</taxon>
        <taxon>Embryophyta</taxon>
        <taxon>Tracheophyta</taxon>
        <taxon>Spermatophyta</taxon>
        <taxon>Magnoliopsida</taxon>
        <taxon>eudicotyledons</taxon>
        <taxon>Gunneridae</taxon>
        <taxon>Pentapetalae</taxon>
        <taxon>rosids</taxon>
        <taxon>Vitales</taxon>
        <taxon>Vitaceae</taxon>
        <taxon>Viteae</taxon>
        <taxon>Vitis</taxon>
    </lineage>
</organism>
<keyword evidence="3" id="KW-0804">Transcription</keyword>
<dbReference type="EMBL" id="QGNW01001156">
    <property type="protein sequence ID" value="RVW53194.1"/>
    <property type="molecule type" value="Genomic_DNA"/>
</dbReference>
<keyword evidence="4" id="KW-0539">Nucleus</keyword>